<organism evidence="6 7">
    <name type="scientific">Holothuria leucospilota</name>
    <name type="common">Black long sea cucumber</name>
    <name type="synonym">Mertensiothuria leucospilota</name>
    <dbReference type="NCBI Taxonomy" id="206669"/>
    <lineage>
        <taxon>Eukaryota</taxon>
        <taxon>Metazoa</taxon>
        <taxon>Echinodermata</taxon>
        <taxon>Eleutherozoa</taxon>
        <taxon>Echinozoa</taxon>
        <taxon>Holothuroidea</taxon>
        <taxon>Aspidochirotacea</taxon>
        <taxon>Aspidochirotida</taxon>
        <taxon>Holothuriidae</taxon>
        <taxon>Holothuria</taxon>
    </lineage>
</organism>
<dbReference type="InterPro" id="IPR053066">
    <property type="entry name" value="ADGR_G7"/>
</dbReference>
<dbReference type="InterPro" id="IPR017983">
    <property type="entry name" value="GPCR_2_secretin-like_CS"/>
</dbReference>
<feature type="transmembrane region" description="Helical" evidence="5">
    <location>
        <begin position="27"/>
        <end position="53"/>
    </location>
</feature>
<accession>A0A9Q0YEJ7</accession>
<evidence type="ECO:0000256" key="4">
    <source>
        <dbReference type="ARBA" id="ARBA00023136"/>
    </source>
</evidence>
<evidence type="ECO:0000256" key="2">
    <source>
        <dbReference type="ARBA" id="ARBA00022692"/>
    </source>
</evidence>
<keyword evidence="2 5" id="KW-0812">Transmembrane</keyword>
<dbReference type="Proteomes" id="UP001152320">
    <property type="component" value="Chromosome 23"/>
</dbReference>
<dbReference type="Gene3D" id="1.20.1070.10">
    <property type="entry name" value="Rhodopsin 7-helix transmembrane proteins"/>
    <property type="match status" value="1"/>
</dbReference>
<evidence type="ECO:0000313" key="6">
    <source>
        <dbReference type="EMBL" id="KAJ8019905.1"/>
    </source>
</evidence>
<proteinExistence type="predicted"/>
<dbReference type="GO" id="GO:0004930">
    <property type="term" value="F:G protein-coupled receptor activity"/>
    <property type="evidence" value="ECO:0007669"/>
    <property type="project" value="InterPro"/>
</dbReference>
<dbReference type="GO" id="GO:0016020">
    <property type="term" value="C:membrane"/>
    <property type="evidence" value="ECO:0007669"/>
    <property type="project" value="UniProtKB-SubCell"/>
</dbReference>
<comment type="caution">
    <text evidence="6">The sequence shown here is derived from an EMBL/GenBank/DDBJ whole genome shotgun (WGS) entry which is preliminary data.</text>
</comment>
<sequence>MYNIIMYVIIIWNISFKRSSSQSNTTVIVRGLQNACFISVLLGVSWVFGFLAIGGARMTFNILFCLFNSFQGFFIFIFFCLRRREIREAWRNWFGIAICLKARDDPGVVQGKPSVSNVQPMHAEGVTVGTASSKITAESEKECSDSESIEDIPVTSKCPIVNEYVTNTTEKAKSGELMADRSISDVSSFHMRTISRVGSREERYEHE</sequence>
<dbReference type="EMBL" id="JAIZAY010000023">
    <property type="protein sequence ID" value="KAJ8019905.1"/>
    <property type="molecule type" value="Genomic_DNA"/>
</dbReference>
<dbReference type="AlphaFoldDB" id="A0A9Q0YEJ7"/>
<evidence type="ECO:0000256" key="1">
    <source>
        <dbReference type="ARBA" id="ARBA00004141"/>
    </source>
</evidence>
<keyword evidence="7" id="KW-1185">Reference proteome</keyword>
<dbReference type="Pfam" id="PF00002">
    <property type="entry name" value="7tm_2"/>
    <property type="match status" value="1"/>
</dbReference>
<feature type="transmembrane region" description="Helical" evidence="5">
    <location>
        <begin position="59"/>
        <end position="81"/>
    </location>
</feature>
<dbReference type="InterPro" id="IPR000832">
    <property type="entry name" value="GPCR_2_secretin-like"/>
</dbReference>
<name>A0A9Q0YEJ7_HOLLE</name>
<keyword evidence="3 5" id="KW-1133">Transmembrane helix</keyword>
<comment type="subcellular location">
    <subcellularLocation>
        <location evidence="1">Membrane</location>
        <topology evidence="1">Multi-pass membrane protein</topology>
    </subcellularLocation>
</comment>
<dbReference type="PANTHER" id="PTHR47767">
    <property type="entry name" value="ADHESION G PROTEIN-COUPLED RECEPTOR G7"/>
    <property type="match status" value="1"/>
</dbReference>
<evidence type="ECO:0000256" key="5">
    <source>
        <dbReference type="SAM" id="Phobius"/>
    </source>
</evidence>
<keyword evidence="6" id="KW-0675">Receptor</keyword>
<gene>
    <name evidence="6" type="ORF">HOLleu_41688</name>
</gene>
<evidence type="ECO:0000256" key="3">
    <source>
        <dbReference type="ARBA" id="ARBA00022989"/>
    </source>
</evidence>
<reference evidence="6" key="1">
    <citation type="submission" date="2021-10" db="EMBL/GenBank/DDBJ databases">
        <title>Tropical sea cucumber genome reveals ecological adaptation and Cuvierian tubules defense mechanism.</title>
        <authorList>
            <person name="Chen T."/>
        </authorList>
    </citation>
    <scope>NUCLEOTIDE SEQUENCE</scope>
    <source>
        <strain evidence="6">Nanhai2018</strain>
        <tissue evidence="6">Muscle</tissue>
    </source>
</reference>
<protein>
    <submittedName>
        <fullName evidence="6">Adhesion G-protein coupled receptor G2</fullName>
    </submittedName>
</protein>
<dbReference type="PROSITE" id="PS00650">
    <property type="entry name" value="G_PROTEIN_RECEP_F2_2"/>
    <property type="match status" value="1"/>
</dbReference>
<evidence type="ECO:0000313" key="7">
    <source>
        <dbReference type="Proteomes" id="UP001152320"/>
    </source>
</evidence>
<keyword evidence="4 5" id="KW-0472">Membrane</keyword>